<comment type="similarity">
    <text evidence="2">Belongs to the glypican family.</text>
</comment>
<dbReference type="GO" id="GO:0005886">
    <property type="term" value="C:plasma membrane"/>
    <property type="evidence" value="ECO:0007669"/>
    <property type="project" value="UniProtKB-SubCell"/>
</dbReference>
<evidence type="ECO:0000256" key="5">
    <source>
        <dbReference type="ARBA" id="ARBA00022729"/>
    </source>
</evidence>
<evidence type="ECO:0000256" key="11">
    <source>
        <dbReference type="SAM" id="MobiDB-lite"/>
    </source>
</evidence>
<keyword evidence="6" id="KW-0654">Proteoglycan</keyword>
<dbReference type="OMA" id="ETWAIRE"/>
<keyword evidence="10" id="KW-0449">Lipoprotein</keyword>
<dbReference type="OrthoDB" id="6380619at2759"/>
<evidence type="ECO:0000256" key="10">
    <source>
        <dbReference type="ARBA" id="ARBA00023288"/>
    </source>
</evidence>
<feature type="region of interest" description="Disordered" evidence="11">
    <location>
        <begin position="21"/>
        <end position="51"/>
    </location>
</feature>
<evidence type="ECO:0000256" key="2">
    <source>
        <dbReference type="ARBA" id="ARBA00010260"/>
    </source>
</evidence>
<evidence type="ECO:0000256" key="6">
    <source>
        <dbReference type="ARBA" id="ARBA00022974"/>
    </source>
</evidence>
<reference evidence="13" key="3">
    <citation type="submission" date="2015-06" db="UniProtKB">
        <authorList>
            <consortium name="EnsemblMetazoa"/>
        </authorList>
    </citation>
    <scope>IDENTIFICATION</scope>
</reference>
<evidence type="ECO:0000256" key="7">
    <source>
        <dbReference type="ARBA" id="ARBA00023136"/>
    </source>
</evidence>
<keyword evidence="4" id="KW-0336">GPI-anchor</keyword>
<reference evidence="12 14" key="2">
    <citation type="journal article" date="2013" name="Nature">
        <title>Insights into bilaterian evolution from three spiralian genomes.</title>
        <authorList>
            <person name="Simakov O."/>
            <person name="Marletaz F."/>
            <person name="Cho S.J."/>
            <person name="Edsinger-Gonzales E."/>
            <person name="Havlak P."/>
            <person name="Hellsten U."/>
            <person name="Kuo D.H."/>
            <person name="Larsson T."/>
            <person name="Lv J."/>
            <person name="Arendt D."/>
            <person name="Savage R."/>
            <person name="Osoegawa K."/>
            <person name="de Jong P."/>
            <person name="Grimwood J."/>
            <person name="Chapman J.A."/>
            <person name="Shapiro H."/>
            <person name="Aerts A."/>
            <person name="Otillar R.P."/>
            <person name="Terry A.Y."/>
            <person name="Boore J.L."/>
            <person name="Grigoriev I.V."/>
            <person name="Lindberg D.R."/>
            <person name="Seaver E.C."/>
            <person name="Weisblat D.A."/>
            <person name="Putnam N.H."/>
            <person name="Rokhsar D.S."/>
        </authorList>
    </citation>
    <scope>NUCLEOTIDE SEQUENCE</scope>
    <source>
        <strain evidence="12 14">I ESC-2004</strain>
    </source>
</reference>
<keyword evidence="3" id="KW-1003">Cell membrane</keyword>
<proteinExistence type="inferred from homology"/>
<dbReference type="GO" id="GO:0009966">
    <property type="term" value="P:regulation of signal transduction"/>
    <property type="evidence" value="ECO:0007669"/>
    <property type="project" value="InterPro"/>
</dbReference>
<keyword evidence="8" id="KW-0325">Glycoprotein</keyword>
<dbReference type="EMBL" id="KB292506">
    <property type="protein sequence ID" value="ELU17456.1"/>
    <property type="molecule type" value="Genomic_DNA"/>
</dbReference>
<keyword evidence="5" id="KW-0732">Signal</keyword>
<organism evidence="12">
    <name type="scientific">Capitella teleta</name>
    <name type="common">Polychaete worm</name>
    <dbReference type="NCBI Taxonomy" id="283909"/>
    <lineage>
        <taxon>Eukaryota</taxon>
        <taxon>Metazoa</taxon>
        <taxon>Spiralia</taxon>
        <taxon>Lophotrochozoa</taxon>
        <taxon>Annelida</taxon>
        <taxon>Polychaeta</taxon>
        <taxon>Sedentaria</taxon>
        <taxon>Scolecida</taxon>
        <taxon>Capitellidae</taxon>
        <taxon>Capitella</taxon>
    </lineage>
</organism>
<evidence type="ECO:0000256" key="9">
    <source>
        <dbReference type="ARBA" id="ARBA00023207"/>
    </source>
</evidence>
<dbReference type="EMBL" id="AMQN01000549">
    <property type="status" value="NOT_ANNOTATED_CDS"/>
    <property type="molecule type" value="Genomic_DNA"/>
</dbReference>
<evidence type="ECO:0000313" key="14">
    <source>
        <dbReference type="Proteomes" id="UP000014760"/>
    </source>
</evidence>
<keyword evidence="7" id="KW-0472">Membrane</keyword>
<dbReference type="EnsemblMetazoa" id="CapteT215230">
    <property type="protein sequence ID" value="CapteP215230"/>
    <property type="gene ID" value="CapteG215230"/>
</dbReference>
<evidence type="ECO:0000313" key="13">
    <source>
        <dbReference type="EnsemblMetazoa" id="CapteP215230"/>
    </source>
</evidence>
<dbReference type="AlphaFoldDB" id="R7VKK5"/>
<protein>
    <submittedName>
        <fullName evidence="12 13">Uncharacterized protein</fullName>
    </submittedName>
</protein>
<accession>R7VKK5</accession>
<comment type="subcellular location">
    <subcellularLocation>
        <location evidence="1">Cell membrane</location>
        <topology evidence="1">Lipid-anchor</topology>
        <topology evidence="1">GPI-anchor</topology>
    </subcellularLocation>
</comment>
<reference evidence="14" key="1">
    <citation type="submission" date="2012-12" db="EMBL/GenBank/DDBJ databases">
        <authorList>
            <person name="Hellsten U."/>
            <person name="Grimwood J."/>
            <person name="Chapman J.A."/>
            <person name="Shapiro H."/>
            <person name="Aerts A."/>
            <person name="Otillar R.P."/>
            <person name="Terry A.Y."/>
            <person name="Boore J.L."/>
            <person name="Simakov O."/>
            <person name="Marletaz F."/>
            <person name="Cho S.-J."/>
            <person name="Edsinger-Gonzales E."/>
            <person name="Havlak P."/>
            <person name="Kuo D.-H."/>
            <person name="Larsson T."/>
            <person name="Lv J."/>
            <person name="Arendt D."/>
            <person name="Savage R."/>
            <person name="Osoegawa K."/>
            <person name="de Jong P."/>
            <person name="Lindberg D.R."/>
            <person name="Seaver E.C."/>
            <person name="Weisblat D.A."/>
            <person name="Putnam N.H."/>
            <person name="Grigoriev I.V."/>
            <person name="Rokhsar D.S."/>
        </authorList>
    </citation>
    <scope>NUCLEOTIDE SEQUENCE</scope>
    <source>
        <strain evidence="14">I ESC-2004</strain>
    </source>
</reference>
<keyword evidence="9" id="KW-0357">Heparan sulfate</keyword>
<keyword evidence="14" id="KW-1185">Reference proteome</keyword>
<evidence type="ECO:0000256" key="8">
    <source>
        <dbReference type="ARBA" id="ARBA00023180"/>
    </source>
</evidence>
<gene>
    <name evidence="12" type="ORF">CAPTEDRAFT_215230</name>
</gene>
<dbReference type="InterPro" id="IPR001863">
    <property type="entry name" value="Glypican"/>
</dbReference>
<dbReference type="GO" id="GO:0098552">
    <property type="term" value="C:side of membrane"/>
    <property type="evidence" value="ECO:0007669"/>
    <property type="project" value="UniProtKB-KW"/>
</dbReference>
<sequence length="112" mass="11983">MASTTLQSAYCVLVIAKCGHPKSTPGGQPPTKRPHSVKVSRLLPPPNAKSDAKLSSKLEMLMRNLVASKGFFAQLPDTICNSDKYAPLDDRQCWNGLSLGRGGGERGRGAFV</sequence>
<dbReference type="HOGENOM" id="CLU_2148200_0_0_1"/>
<dbReference type="Proteomes" id="UP000014760">
    <property type="component" value="Unassembled WGS sequence"/>
</dbReference>
<evidence type="ECO:0000313" key="12">
    <source>
        <dbReference type="EMBL" id="ELU17456.1"/>
    </source>
</evidence>
<evidence type="ECO:0000256" key="1">
    <source>
        <dbReference type="ARBA" id="ARBA00004609"/>
    </source>
</evidence>
<evidence type="ECO:0000256" key="4">
    <source>
        <dbReference type="ARBA" id="ARBA00022622"/>
    </source>
</evidence>
<evidence type="ECO:0000256" key="3">
    <source>
        <dbReference type="ARBA" id="ARBA00022475"/>
    </source>
</evidence>
<name>R7VKK5_CAPTE</name>
<dbReference type="Pfam" id="PF01153">
    <property type="entry name" value="Glypican"/>
    <property type="match status" value="1"/>
</dbReference>